<gene>
    <name evidence="1" type="ORF">RPERSI_LOCUS30896</name>
</gene>
<name>A0ACA9SI33_9GLOM</name>
<dbReference type="Proteomes" id="UP000789920">
    <property type="component" value="Unassembled WGS sequence"/>
</dbReference>
<dbReference type="EMBL" id="CAJVQC010122383">
    <property type="protein sequence ID" value="CAG8839038.1"/>
    <property type="molecule type" value="Genomic_DNA"/>
</dbReference>
<proteinExistence type="predicted"/>
<reference evidence="1" key="1">
    <citation type="submission" date="2021-06" db="EMBL/GenBank/DDBJ databases">
        <authorList>
            <person name="Kallberg Y."/>
            <person name="Tangrot J."/>
            <person name="Rosling A."/>
        </authorList>
    </citation>
    <scope>NUCLEOTIDE SEQUENCE</scope>
    <source>
        <strain evidence="1">MA461A</strain>
    </source>
</reference>
<accession>A0ACA9SI33</accession>
<keyword evidence="2" id="KW-1185">Reference proteome</keyword>
<evidence type="ECO:0000313" key="1">
    <source>
        <dbReference type="EMBL" id="CAG8839038.1"/>
    </source>
</evidence>
<protein>
    <submittedName>
        <fullName evidence="1">28494_t:CDS:1</fullName>
    </submittedName>
</protein>
<organism evidence="1 2">
    <name type="scientific">Racocetra persica</name>
    <dbReference type="NCBI Taxonomy" id="160502"/>
    <lineage>
        <taxon>Eukaryota</taxon>
        <taxon>Fungi</taxon>
        <taxon>Fungi incertae sedis</taxon>
        <taxon>Mucoromycota</taxon>
        <taxon>Glomeromycotina</taxon>
        <taxon>Glomeromycetes</taxon>
        <taxon>Diversisporales</taxon>
        <taxon>Gigasporaceae</taxon>
        <taxon>Racocetra</taxon>
    </lineage>
</organism>
<evidence type="ECO:0000313" key="2">
    <source>
        <dbReference type="Proteomes" id="UP000789920"/>
    </source>
</evidence>
<sequence>MKDITSSSTIAQDFKEIEQSVGKVYMSMSMMIIAVMRHHSNLAYYRLTQEENFDL</sequence>
<comment type="caution">
    <text evidence="1">The sequence shown here is derived from an EMBL/GenBank/DDBJ whole genome shotgun (WGS) entry which is preliminary data.</text>
</comment>